<proteinExistence type="predicted"/>
<evidence type="ECO:0000256" key="1">
    <source>
        <dbReference type="SAM" id="MobiDB-lite"/>
    </source>
</evidence>
<reference evidence="2 3" key="1">
    <citation type="journal article" date="2020" name="Nature">
        <title>Six reference-quality genomes reveal evolution of bat adaptations.</title>
        <authorList>
            <person name="Jebb D."/>
            <person name="Huang Z."/>
            <person name="Pippel M."/>
            <person name="Hughes G.M."/>
            <person name="Lavrichenko K."/>
            <person name="Devanna P."/>
            <person name="Winkler S."/>
            <person name="Jermiin L.S."/>
            <person name="Skirmuntt E.C."/>
            <person name="Katzourakis A."/>
            <person name="Burkitt-Gray L."/>
            <person name="Ray D.A."/>
            <person name="Sullivan K.A.M."/>
            <person name="Roscito J.G."/>
            <person name="Kirilenko B.M."/>
            <person name="Davalos L.M."/>
            <person name="Corthals A.P."/>
            <person name="Power M.L."/>
            <person name="Jones G."/>
            <person name="Ransome R.D."/>
            <person name="Dechmann D.K.N."/>
            <person name="Locatelli A.G."/>
            <person name="Puechmaille S.J."/>
            <person name="Fedrigo O."/>
            <person name="Jarvis E.D."/>
            <person name="Hiller M."/>
            <person name="Vernes S.C."/>
            <person name="Myers E.W."/>
            <person name="Teeling E.C."/>
        </authorList>
    </citation>
    <scope>NUCLEOTIDE SEQUENCE [LARGE SCALE GENOMIC DNA]</scope>
    <source>
        <strain evidence="2">Bat1K_MPI-CBG_1</strain>
    </source>
</reference>
<sequence length="157" mass="16300">MDGWASLGSDSGILRNPRSRRGHLQNLAISGESLKSMVHSVHTQNTAHACALRLLRRRPRGPETRPFEQQQRPLSAPGLEVPGQGVRRGGSPRGLTGTLRSVAAPLTPDGGPQAVLGGPPPGDPACVVASLGSSGSLLPSHTRTLSLNLAGVHRNPG</sequence>
<comment type="caution">
    <text evidence="2">The sequence shown here is derived from an EMBL/GenBank/DDBJ whole genome shotgun (WGS) entry which is preliminary data.</text>
</comment>
<evidence type="ECO:0000313" key="2">
    <source>
        <dbReference type="EMBL" id="KAF6084252.1"/>
    </source>
</evidence>
<dbReference type="Proteomes" id="UP000664940">
    <property type="component" value="Unassembled WGS sequence"/>
</dbReference>
<name>A0A833YX17_9CHIR</name>
<gene>
    <name evidence="2" type="ORF">HJG60_008531</name>
</gene>
<protein>
    <submittedName>
        <fullName evidence="2">Uncharacterized protein</fullName>
    </submittedName>
</protein>
<dbReference type="EMBL" id="JABVXQ010000012">
    <property type="protein sequence ID" value="KAF6084252.1"/>
    <property type="molecule type" value="Genomic_DNA"/>
</dbReference>
<evidence type="ECO:0000313" key="3">
    <source>
        <dbReference type="Proteomes" id="UP000664940"/>
    </source>
</evidence>
<dbReference type="AlphaFoldDB" id="A0A833YX17"/>
<accession>A0A833YX17</accession>
<feature type="region of interest" description="Disordered" evidence="1">
    <location>
        <begin position="58"/>
        <end position="121"/>
    </location>
</feature>
<organism evidence="2 3">
    <name type="scientific">Phyllostomus discolor</name>
    <name type="common">pale spear-nosed bat</name>
    <dbReference type="NCBI Taxonomy" id="89673"/>
    <lineage>
        <taxon>Eukaryota</taxon>
        <taxon>Metazoa</taxon>
        <taxon>Chordata</taxon>
        <taxon>Craniata</taxon>
        <taxon>Vertebrata</taxon>
        <taxon>Euteleostomi</taxon>
        <taxon>Mammalia</taxon>
        <taxon>Eutheria</taxon>
        <taxon>Laurasiatheria</taxon>
        <taxon>Chiroptera</taxon>
        <taxon>Yangochiroptera</taxon>
        <taxon>Phyllostomidae</taxon>
        <taxon>Phyllostominae</taxon>
        <taxon>Phyllostomus</taxon>
    </lineage>
</organism>